<name>A0AAU8D1E8_9HYPH</name>
<dbReference type="InterPro" id="IPR045720">
    <property type="entry name" value="DUF6074"/>
</dbReference>
<reference evidence="1" key="1">
    <citation type="submission" date="2024-06" db="EMBL/GenBank/DDBJ databases">
        <title>Mesorhizobium karijinii sp. nov., a symbiont of the iconic Swainsona formosa from arid Australia.</title>
        <authorList>
            <person name="Hill Y.J."/>
            <person name="Watkin E.L.J."/>
            <person name="O'Hara G.W."/>
            <person name="Terpolilli J."/>
            <person name="Tye M.L."/>
            <person name="Kohlmeier M.G."/>
        </authorList>
    </citation>
    <scope>NUCLEOTIDE SEQUENCE</scope>
    <source>
        <strain evidence="1">WSM2240</strain>
        <plasmid evidence="1">pMk2240A</plasmid>
    </source>
</reference>
<gene>
    <name evidence="1" type="ORF">ABVK50_30945</name>
</gene>
<dbReference type="Pfam" id="PF19551">
    <property type="entry name" value="DUF6074"/>
    <property type="match status" value="1"/>
</dbReference>
<protein>
    <submittedName>
        <fullName evidence="1">DUF6074 family protein</fullName>
    </submittedName>
</protein>
<evidence type="ECO:0000313" key="1">
    <source>
        <dbReference type="EMBL" id="XCG52546.1"/>
    </source>
</evidence>
<accession>A0AAU8D1E8</accession>
<geneLocation type="plasmid" evidence="1">
    <name>pMk2240A</name>
</geneLocation>
<dbReference type="EMBL" id="CP159256">
    <property type="protein sequence ID" value="XCG52546.1"/>
    <property type="molecule type" value="Genomic_DNA"/>
</dbReference>
<proteinExistence type="predicted"/>
<dbReference type="AlphaFoldDB" id="A0AAU8D1E8"/>
<organism evidence="1">
    <name type="scientific">Mesorhizobium sp. WSM2240</name>
    <dbReference type="NCBI Taxonomy" id="3228851"/>
    <lineage>
        <taxon>Bacteria</taxon>
        <taxon>Pseudomonadati</taxon>
        <taxon>Pseudomonadota</taxon>
        <taxon>Alphaproteobacteria</taxon>
        <taxon>Hyphomicrobiales</taxon>
        <taxon>Phyllobacteriaceae</taxon>
        <taxon>Mesorhizobium</taxon>
    </lineage>
</organism>
<dbReference type="RefSeq" id="WP_353646749.1">
    <property type="nucleotide sequence ID" value="NZ_CP159256.1"/>
</dbReference>
<keyword evidence="1" id="KW-0614">Plasmid</keyword>
<sequence length="80" mass="8710">MGVVAFPLYRRGKLVTGIAGVLRAIHGEEANVFWRETAKTLAQQLVAAGVEYGAARDEIRTLLRVVLAELQTGMSARADR</sequence>